<proteinExistence type="predicted"/>
<protein>
    <recommendedName>
        <fullName evidence="4">DUF559 domain-containing protein</fullName>
    </recommendedName>
</protein>
<organism evidence="1 3">
    <name type="scientific">Lacisediminihabitans changchengi</name>
    <dbReference type="NCBI Taxonomy" id="2787634"/>
    <lineage>
        <taxon>Bacteria</taxon>
        <taxon>Bacillati</taxon>
        <taxon>Actinomycetota</taxon>
        <taxon>Actinomycetes</taxon>
        <taxon>Micrococcales</taxon>
        <taxon>Microbacteriaceae</taxon>
        <taxon>Lacisediminihabitans</taxon>
    </lineage>
</organism>
<comment type="caution">
    <text evidence="1">The sequence shown here is derived from an EMBL/GenBank/DDBJ whole genome shotgun (WGS) entry which is preliminary data.</text>
</comment>
<dbReference type="EMBL" id="JAEPES010000001">
    <property type="protein sequence ID" value="MBK4346485.1"/>
    <property type="molecule type" value="Genomic_DNA"/>
</dbReference>
<accession>A0A934W3G3</accession>
<gene>
    <name evidence="1" type="ORF">IV501_02450</name>
    <name evidence="2" type="ORF">IV501_14705</name>
</gene>
<dbReference type="Gene3D" id="3.40.960.10">
    <property type="entry name" value="VSR Endonuclease"/>
    <property type="match status" value="1"/>
</dbReference>
<reference evidence="1" key="1">
    <citation type="submission" date="2021-01" db="EMBL/GenBank/DDBJ databases">
        <title>Lacisediminihabitans sp. nov. strain G11-30, isolated from Antarctic Soil.</title>
        <authorList>
            <person name="Li J."/>
        </authorList>
    </citation>
    <scope>NUCLEOTIDE SEQUENCE</scope>
    <source>
        <strain evidence="1">G11-30</strain>
    </source>
</reference>
<evidence type="ECO:0008006" key="4">
    <source>
        <dbReference type="Google" id="ProtNLM"/>
    </source>
</evidence>
<evidence type="ECO:0000313" key="3">
    <source>
        <dbReference type="Proteomes" id="UP000636458"/>
    </source>
</evidence>
<dbReference type="Proteomes" id="UP000636458">
    <property type="component" value="Unassembled WGS sequence"/>
</dbReference>
<dbReference type="AlphaFoldDB" id="A0A934W3G3"/>
<dbReference type="EMBL" id="JAEPES010000005">
    <property type="protein sequence ID" value="MBK4348887.1"/>
    <property type="molecule type" value="Genomic_DNA"/>
</dbReference>
<evidence type="ECO:0000313" key="2">
    <source>
        <dbReference type="EMBL" id="MBK4348887.1"/>
    </source>
</evidence>
<keyword evidence="3" id="KW-1185">Reference proteome</keyword>
<evidence type="ECO:0000313" key="1">
    <source>
        <dbReference type="EMBL" id="MBK4346485.1"/>
    </source>
</evidence>
<name>A0A934W3G3_9MICO</name>
<sequence length="293" mass="32661">MRRDLMLDLTRFGMLARRADLLALGHSRSSVSAAVQSGILRVPRRGWVAAAGVDPLALRAVRLGGKLGGASALAHRGIWVDDAPPLVVSTAPTASRLPALQPGESRVWLPERFPELTDVRWRASVRDAILQYGLVAGRDQLIATMDSALFQRFLTWQEVDEVLPLVREVARPGRRELDGLAMSGTESRMRVALRRRGLRVRSQVSIRRVGQVDLVVDDWLIVECDSRQFHDGEPQQIADRRRDGEASLSSYGSARFHHSQIMSDLDWCVSVVESHLRRGRPARLDRSKLQSTG</sequence>
<dbReference type="RefSeq" id="WP_200554814.1">
    <property type="nucleotide sequence ID" value="NZ_JAEPES010000001.1"/>
</dbReference>